<dbReference type="PROSITE" id="PS52036">
    <property type="entry name" value="ZF_RG_N"/>
    <property type="match status" value="1"/>
</dbReference>
<evidence type="ECO:0000256" key="12">
    <source>
        <dbReference type="ARBA" id="ARBA00043976"/>
    </source>
</evidence>
<evidence type="ECO:0000256" key="7">
    <source>
        <dbReference type="ARBA" id="ARBA00022833"/>
    </source>
</evidence>
<dbReference type="Gene3D" id="1.10.460.10">
    <property type="entry name" value="Topoisomerase I, domain 2"/>
    <property type="match status" value="1"/>
</dbReference>
<evidence type="ECO:0000256" key="8">
    <source>
        <dbReference type="ARBA" id="ARBA00022840"/>
    </source>
</evidence>
<evidence type="ECO:0000256" key="9">
    <source>
        <dbReference type="ARBA" id="ARBA00023029"/>
    </source>
</evidence>
<keyword evidence="5 15" id="KW-0547">Nucleotide-binding</keyword>
<keyword evidence="16" id="KW-0175">Coiled coil</keyword>
<dbReference type="InterPro" id="IPR006171">
    <property type="entry name" value="TOPRIM_dom"/>
</dbReference>
<keyword evidence="11 15" id="KW-0413">Isomerase</keyword>
<evidence type="ECO:0000256" key="4">
    <source>
        <dbReference type="ARBA" id="ARBA00022723"/>
    </source>
</evidence>
<dbReference type="Pfam" id="PF01131">
    <property type="entry name" value="Topoisom_bac"/>
    <property type="match status" value="1"/>
</dbReference>
<dbReference type="PROSITE" id="PS51192">
    <property type="entry name" value="HELICASE_ATP_BIND_1"/>
    <property type="match status" value="1"/>
</dbReference>
<keyword evidence="21" id="KW-0378">Hydrolase</keyword>
<keyword evidence="8 15" id="KW-0067">ATP-binding</keyword>
<dbReference type="InterPro" id="IPR013824">
    <property type="entry name" value="Topo_IA_cen_sub1"/>
</dbReference>
<dbReference type="InterPro" id="IPR027417">
    <property type="entry name" value="P-loop_NTPase"/>
</dbReference>
<evidence type="ECO:0000256" key="15">
    <source>
        <dbReference type="RuleBase" id="RU004026"/>
    </source>
</evidence>
<dbReference type="SMART" id="SM00382">
    <property type="entry name" value="AAA"/>
    <property type="match status" value="1"/>
</dbReference>
<dbReference type="SMART" id="SM00436">
    <property type="entry name" value="TOP1Bc"/>
    <property type="match status" value="1"/>
</dbReference>
<name>A0A7C2VHE8_9CREN</name>
<dbReference type="PROSITE" id="PS50880">
    <property type="entry name" value="TOPRIM"/>
    <property type="match status" value="1"/>
</dbReference>
<evidence type="ECO:0000256" key="3">
    <source>
        <dbReference type="ARBA" id="ARBA00022490"/>
    </source>
</evidence>
<dbReference type="Gene3D" id="3.40.50.140">
    <property type="match status" value="1"/>
</dbReference>
<dbReference type="GO" id="GO:0005524">
    <property type="term" value="F:ATP binding"/>
    <property type="evidence" value="ECO:0007669"/>
    <property type="project" value="UniProtKB-KW"/>
</dbReference>
<dbReference type="EMBL" id="DSGT01000006">
    <property type="protein sequence ID" value="HEW52929.1"/>
    <property type="molecule type" value="Genomic_DNA"/>
</dbReference>
<keyword evidence="7 15" id="KW-0862">Zinc</keyword>
<proteinExistence type="inferred from homology"/>
<feature type="domain" description="RG N-terminal-type" evidence="19">
    <location>
        <begin position="53"/>
        <end position="95"/>
    </location>
</feature>
<evidence type="ECO:0000256" key="11">
    <source>
        <dbReference type="ARBA" id="ARBA00023235"/>
    </source>
</evidence>
<evidence type="ECO:0000256" key="10">
    <source>
        <dbReference type="ARBA" id="ARBA00023125"/>
    </source>
</evidence>
<dbReference type="PANTHER" id="PTHR43505">
    <property type="entry name" value="REVERSE GYRASE"/>
    <property type="match status" value="1"/>
</dbReference>
<evidence type="ECO:0000256" key="2">
    <source>
        <dbReference type="ARBA" id="ARBA00011245"/>
    </source>
</evidence>
<dbReference type="InterPro" id="IPR014001">
    <property type="entry name" value="Helicase_ATP-bd"/>
</dbReference>
<dbReference type="Gene3D" id="3.40.50.300">
    <property type="entry name" value="P-loop containing nucleotide triphosphate hydrolases"/>
    <property type="match status" value="2"/>
</dbReference>
<evidence type="ECO:0000256" key="13">
    <source>
        <dbReference type="ARBA" id="ARBA00049360"/>
    </source>
</evidence>
<feature type="domain" description="Helicase ATP-binding" evidence="18">
    <location>
        <begin position="126"/>
        <end position="346"/>
    </location>
</feature>
<dbReference type="SUPFAM" id="SSF52540">
    <property type="entry name" value="P-loop containing nucleoside triphosphate hydrolases"/>
    <property type="match status" value="2"/>
</dbReference>
<dbReference type="InterPro" id="IPR013497">
    <property type="entry name" value="Topo_IA_cen"/>
</dbReference>
<dbReference type="InterPro" id="IPR011545">
    <property type="entry name" value="DEAD/DEAH_box_helicase_dom"/>
</dbReference>
<feature type="coiled-coil region" evidence="16">
    <location>
        <begin position="289"/>
        <end position="316"/>
    </location>
</feature>
<dbReference type="CDD" id="cd00186">
    <property type="entry name" value="TOP1Ac"/>
    <property type="match status" value="1"/>
</dbReference>
<dbReference type="PROSITE" id="PS52037">
    <property type="entry name" value="ZF_RG_C"/>
    <property type="match status" value="1"/>
</dbReference>
<evidence type="ECO:0000259" key="20">
    <source>
        <dbReference type="PROSITE" id="PS52039"/>
    </source>
</evidence>
<dbReference type="InterPro" id="IPR003602">
    <property type="entry name" value="Topo_IA_DNA-bd_dom"/>
</dbReference>
<dbReference type="InterPro" id="IPR003601">
    <property type="entry name" value="Topo_IA_2"/>
</dbReference>
<dbReference type="GO" id="GO:0006265">
    <property type="term" value="P:DNA topological change"/>
    <property type="evidence" value="ECO:0007669"/>
    <property type="project" value="InterPro"/>
</dbReference>
<dbReference type="InterPro" id="IPR023405">
    <property type="entry name" value="Topo_IA_core_domain"/>
</dbReference>
<dbReference type="GO" id="GO:0160097">
    <property type="term" value="F:reverse gyrase activity"/>
    <property type="evidence" value="ECO:0007669"/>
    <property type="project" value="UniProtKB-ARBA"/>
</dbReference>
<dbReference type="InterPro" id="IPR040569">
    <property type="entry name" value="Znf_Rg"/>
</dbReference>
<dbReference type="GO" id="GO:0016787">
    <property type="term" value="F:hydrolase activity"/>
    <property type="evidence" value="ECO:0007669"/>
    <property type="project" value="UniProtKB-KW"/>
</dbReference>
<dbReference type="PRINTS" id="PR00417">
    <property type="entry name" value="PRTPISMRASEI"/>
</dbReference>
<dbReference type="Gene3D" id="1.10.290.10">
    <property type="entry name" value="Topoisomerase I, domain 4"/>
    <property type="match status" value="1"/>
</dbReference>
<reference evidence="21" key="1">
    <citation type="journal article" date="2020" name="mSystems">
        <title>Genome- and Community-Level Interaction Insights into Carbon Utilization and Element Cycling Functions of Hydrothermarchaeota in Hydrothermal Sediment.</title>
        <authorList>
            <person name="Zhou Z."/>
            <person name="Liu Y."/>
            <person name="Xu W."/>
            <person name="Pan J."/>
            <person name="Luo Z.H."/>
            <person name="Li M."/>
        </authorList>
    </citation>
    <scope>NUCLEOTIDE SEQUENCE [LARGE SCALE GENOMIC DNA]</scope>
    <source>
        <strain evidence="21">SpSt-16</strain>
    </source>
</reference>
<comment type="subunit">
    <text evidence="2">Monomer.</text>
</comment>
<evidence type="ECO:0000256" key="5">
    <source>
        <dbReference type="ARBA" id="ARBA00022741"/>
    </source>
</evidence>
<evidence type="ECO:0000256" key="6">
    <source>
        <dbReference type="ARBA" id="ARBA00022771"/>
    </source>
</evidence>
<dbReference type="InterPro" id="IPR005736">
    <property type="entry name" value="Reverse_gyrase"/>
</dbReference>
<keyword evidence="10 15" id="KW-0238">DNA-binding</keyword>
<comment type="caution">
    <text evidence="21">The sequence shown here is derived from an EMBL/GenBank/DDBJ whole genome shotgun (WGS) entry which is preliminary data.</text>
</comment>
<comment type="subcellular location">
    <subcellularLocation>
        <location evidence="1">Cytoplasm</location>
    </subcellularLocation>
</comment>
<dbReference type="PANTHER" id="PTHR43505:SF1">
    <property type="entry name" value="REVERSE GYRASE"/>
    <property type="match status" value="1"/>
</dbReference>
<accession>A0A7C2VHE8</accession>
<dbReference type="Gene3D" id="2.60.510.20">
    <property type="match status" value="1"/>
</dbReference>
<dbReference type="Pfam" id="PF01751">
    <property type="entry name" value="Toprim"/>
    <property type="match status" value="1"/>
</dbReference>
<evidence type="ECO:0000256" key="16">
    <source>
        <dbReference type="SAM" id="Coils"/>
    </source>
</evidence>
<evidence type="ECO:0000313" key="21">
    <source>
        <dbReference type="EMBL" id="HEW52929.1"/>
    </source>
</evidence>
<dbReference type="InterPro" id="IPR013826">
    <property type="entry name" value="Topo_IA_cen_sub3"/>
</dbReference>
<keyword evidence="4 15" id="KW-0479">Metal-binding</keyword>
<organism evidence="21">
    <name type="scientific">Ignisphaera aggregans</name>
    <dbReference type="NCBI Taxonomy" id="334771"/>
    <lineage>
        <taxon>Archaea</taxon>
        <taxon>Thermoproteota</taxon>
        <taxon>Thermoprotei</taxon>
        <taxon>Desulfurococcales</taxon>
        <taxon>Desulfurococcaceae</taxon>
        <taxon>Ignisphaera</taxon>
    </lineage>
</organism>
<dbReference type="PROSITE" id="PS52039">
    <property type="entry name" value="TOPO_IA_2"/>
    <property type="match status" value="1"/>
</dbReference>
<dbReference type="SMART" id="SM00493">
    <property type="entry name" value="TOPRIM"/>
    <property type="match status" value="1"/>
</dbReference>
<dbReference type="AlphaFoldDB" id="A0A7C2VHE8"/>
<evidence type="ECO:0000259" key="17">
    <source>
        <dbReference type="PROSITE" id="PS50880"/>
    </source>
</evidence>
<keyword evidence="9 15" id="KW-0799">Topoisomerase</keyword>
<protein>
    <recommendedName>
        <fullName evidence="15">Reverse gyrase</fullName>
    </recommendedName>
</protein>
<feature type="domain" description="Toprim" evidence="17">
    <location>
        <begin position="657"/>
        <end position="819"/>
    </location>
</feature>
<keyword evidence="6 14" id="KW-0863">Zinc-finger</keyword>
<dbReference type="Pfam" id="PF00270">
    <property type="entry name" value="DEAD"/>
    <property type="match status" value="1"/>
</dbReference>
<dbReference type="GO" id="GO:0008270">
    <property type="term" value="F:zinc ion binding"/>
    <property type="evidence" value="ECO:0007669"/>
    <property type="project" value="UniProtKB-KW"/>
</dbReference>
<comment type="catalytic activity">
    <reaction evidence="13 15">
        <text>ATP + H2O = ADP + phosphate + H(+)</text>
        <dbReference type="Rhea" id="RHEA:13065"/>
        <dbReference type="ChEBI" id="CHEBI:15377"/>
        <dbReference type="ChEBI" id="CHEBI:15378"/>
        <dbReference type="ChEBI" id="CHEBI:30616"/>
        <dbReference type="ChEBI" id="CHEBI:43474"/>
        <dbReference type="ChEBI" id="CHEBI:456216"/>
    </reaction>
</comment>
<dbReference type="SMART" id="SM00437">
    <property type="entry name" value="TOP1Ac"/>
    <property type="match status" value="1"/>
</dbReference>
<evidence type="ECO:0000259" key="18">
    <source>
        <dbReference type="PROSITE" id="PS51192"/>
    </source>
</evidence>
<feature type="domain" description="Topo IA-type catalytic" evidence="20">
    <location>
        <begin position="835"/>
        <end position="1249"/>
    </location>
</feature>
<evidence type="ECO:0000259" key="19">
    <source>
        <dbReference type="PROSITE" id="PS52036"/>
    </source>
</evidence>
<dbReference type="NCBIfam" id="TIGR01054">
    <property type="entry name" value="rgy"/>
    <property type="match status" value="1"/>
</dbReference>
<evidence type="ECO:0000256" key="1">
    <source>
        <dbReference type="ARBA" id="ARBA00004496"/>
    </source>
</evidence>
<comment type="function">
    <text evidence="15">Modifies the topological state of DNA by introducing positive supercoils in an ATP-dependent process, increasing the linking number in steps of +1. Binds to single-stranded DNA, transiently cleaves and then rejoins the ends, introducing a positive supercoil in the process. The scissile phosphodiester is attacked by the catalytic tyrosine of the enzyme, resulting in the formation of a DNA-(5'-phosphotyrosyl)-enzyme intermediate. Involved in rewinding DNA strands in regions of the chromosome that have opened up to allow replication, transcription, DNA repair and/or for DNA protection.</text>
</comment>
<sequence>MVPGPFLDPIFCCYAVLVIAKGWNKKFAEICYEGHSFLGNLPYLSSSSWAKPVTLAIVYRHGCPRCGESISSQELALRGFCTSCASARDSLDITAMDILSKEVENLTNFFINATGCRPWSLQRYWIKRLVLGESFAMIAPTGVGKSTLLAVYALYRAYYYRSKVYVLTPTREIAKQMYKRLSEFIDKLGIKGLRVVFYDSSSKDANHLKASIKNHDFDILITSAAFLTRHQELLEDKRFDIVIADDLDSIMKSSKSIDKILTLLGFNNEEVELALKIVKLRQALIVAKVTRGEDAIEKIKRELLELEALLRNSIAKKSAQLVVASATGRSRGLKTQVLKLLLGFDAGAVFEYWRNIVDVYQQLDESFYSTIIHIAKKLKSGIVFVSSLYKSFIPELIDKLRREGLRVEIAKSGSKAVDKFRRGDVDILVGSTSYYGILVRGLDEPLRTRFTIFVGVPSVVRDLSDSLDNPRFLFMVLRELWLRGHDVEDLLREVANIITSSTPSMLFLYSKLMKQRQPSSPVSQDVLNKVKQLTEIKTRTYEIAKRVLDSSKILVVRKSCLLVKRGNRYLVIRPDPYTYIQASGRCSRLLRGIKTFGVSVIFDEYPELISILENVLKKYIHTFTVKKFDISDLDRYAYEVEKSRTSQGSGSNINIATALIIVESPTKAKTIANMFGKPAKRVLGNAIVYETMIPVTQAKTLVASIMSSLGHITDLVVDEGLHGVGISGTGYKPIYDFITRCRNCGSQHVGIYDSCPYCGSVEVLSSSSIYNVMKAIASQVDEVYVATDPDAEGEKIAFDIYSLLVPYNKYIYRIEFREVTKNAILAALRNPRNIDMKRVEAQIARRVADRWIGFDISMWLQLRFNKPWLGAGRVQSPVLLWVSSRYTEYKENLGYLVIADIGGYRIRLYVGKGAEAKEEANMLLEKILKEGLEVARLEFVEKEVPPPPPFTTDSLIQEANIMFGFTASKTMVLAQALFELGLITYHRTDTTRVSALGISIAQEALKRANLESLFTPRTWGGDGKEGAHEAIRPTNPVNADELVEMVIRGDIGLLTRIGNDHVKLYDLIYRRFIASQMPSAKIRYLRIEVKAGDRNIGIVEVPIEVLDPGFTRLYPVKLYTNILKNLDIETRRIKVEKAIVARGSTTSLYRVADIIKMMKDKGIGRPSTYAKAIDNNVKHGYVVMSKQRKFLIPTKLGLEVAEVINKNFLDLVGENVTKELEELLDNIEMGKVDVREVLDIIRDRVDKTVRMAEVTEVLHAVSSEATTITT</sequence>
<gene>
    <name evidence="21" type="primary">rgy</name>
    <name evidence="21" type="ORF">ENO77_01985</name>
</gene>
<dbReference type="SUPFAM" id="SSF56712">
    <property type="entry name" value="Prokaryotic type I DNA topoisomerase"/>
    <property type="match status" value="1"/>
</dbReference>
<dbReference type="GO" id="GO:0003677">
    <property type="term" value="F:DNA binding"/>
    <property type="evidence" value="ECO:0007669"/>
    <property type="project" value="UniProtKB-KW"/>
</dbReference>
<keyword evidence="3" id="KW-0963">Cytoplasm</keyword>
<dbReference type="InterPro" id="IPR003593">
    <property type="entry name" value="AAA+_ATPase"/>
</dbReference>
<dbReference type="SMART" id="SM00487">
    <property type="entry name" value="DEXDc"/>
    <property type="match status" value="1"/>
</dbReference>
<dbReference type="GO" id="GO:0005737">
    <property type="term" value="C:cytoplasm"/>
    <property type="evidence" value="ECO:0007669"/>
    <property type="project" value="UniProtKB-SubCell"/>
</dbReference>
<comment type="similarity">
    <text evidence="12">In the N-terminal section; belongs to the DEAD box helicase family. DDVD subfamily.</text>
</comment>
<evidence type="ECO:0000256" key="14">
    <source>
        <dbReference type="PROSITE-ProRule" id="PRU01380"/>
    </source>
</evidence>